<feature type="transmembrane region" description="Helical" evidence="9">
    <location>
        <begin position="261"/>
        <end position="286"/>
    </location>
</feature>
<evidence type="ECO:0000256" key="1">
    <source>
        <dbReference type="ARBA" id="ARBA00002598"/>
    </source>
</evidence>
<evidence type="ECO:0000256" key="9">
    <source>
        <dbReference type="SAM" id="Phobius"/>
    </source>
</evidence>
<dbReference type="GO" id="GO:1903425">
    <property type="term" value="F:fluoride transmembrane transporter activity"/>
    <property type="evidence" value="ECO:0007669"/>
    <property type="project" value="TreeGrafter"/>
</dbReference>
<dbReference type="HOGENOM" id="CLU_030507_1_1_1"/>
<dbReference type="PANTHER" id="PTHR28259:SF1">
    <property type="entry name" value="FLUORIDE EXPORT PROTEIN 1-RELATED"/>
    <property type="match status" value="1"/>
</dbReference>
<dbReference type="Proteomes" id="UP000054266">
    <property type="component" value="Unassembled WGS sequence"/>
</dbReference>
<keyword evidence="3" id="KW-1003">Cell membrane</keyword>
<keyword evidence="11" id="KW-1185">Reference proteome</keyword>
<proteinExistence type="inferred from homology"/>
<gene>
    <name evidence="10" type="ORF">PV04_10777</name>
</gene>
<evidence type="ECO:0000256" key="4">
    <source>
        <dbReference type="ARBA" id="ARBA00022692"/>
    </source>
</evidence>
<comment type="catalytic activity">
    <reaction evidence="8">
        <text>fluoride(in) = fluoride(out)</text>
        <dbReference type="Rhea" id="RHEA:76159"/>
        <dbReference type="ChEBI" id="CHEBI:17051"/>
    </reaction>
    <physiologicalReaction direction="left-to-right" evidence="8">
        <dbReference type="Rhea" id="RHEA:76160"/>
    </physiologicalReaction>
</comment>
<evidence type="ECO:0008006" key="12">
    <source>
        <dbReference type="Google" id="ProtNLM"/>
    </source>
</evidence>
<dbReference type="Pfam" id="PF02537">
    <property type="entry name" value="CRCB"/>
    <property type="match status" value="1"/>
</dbReference>
<comment type="similarity">
    <text evidence="7">Belongs to the fluoride channel Fluc/FEX (TC 1.A.43) family.</text>
</comment>
<evidence type="ECO:0000256" key="5">
    <source>
        <dbReference type="ARBA" id="ARBA00022989"/>
    </source>
</evidence>
<evidence type="ECO:0000313" key="11">
    <source>
        <dbReference type="Proteomes" id="UP000054266"/>
    </source>
</evidence>
<dbReference type="AlphaFoldDB" id="A0A0D2FRJ1"/>
<name>A0A0D2FRJ1_9EURO</name>
<sequence length="297" mass="31971">MRLFQYTVETAMESGDRKHEIDKTKKTFPLYIGLATGFCGSFTSFSTFITDAFLALTNALPSPSPTSPYHTVALHAMHSRNGGHSFLATMGILIIQPAVSLAALKTGAHVAIAVEPVLPGLPMRMLHRVLDPFSVFLGWSAWLGAVFLCIWPPERAWRNHATFAVAFAPPGALLRFHLSTHLNACIASFPLGTFIANIFGTMIEGTCMDLQHSSMIVANVPGVDAVACAVLQGVIFGFCGCATTVSTWVAELNGLRRRHAWFYGLTSVAVALAIQVVIMGSMGWMVGFDQHCQVGAA</sequence>
<feature type="transmembrane region" description="Helical" evidence="9">
    <location>
        <begin position="86"/>
        <end position="112"/>
    </location>
</feature>
<dbReference type="EMBL" id="KN846963">
    <property type="protein sequence ID" value="KIW62619.1"/>
    <property type="molecule type" value="Genomic_DNA"/>
</dbReference>
<comment type="function">
    <text evidence="1">Fluoride channel required for the rapid expulsion of cytoplasmic fluoride.</text>
</comment>
<evidence type="ECO:0000256" key="6">
    <source>
        <dbReference type="ARBA" id="ARBA00023136"/>
    </source>
</evidence>
<evidence type="ECO:0000313" key="10">
    <source>
        <dbReference type="EMBL" id="KIW62619.1"/>
    </source>
</evidence>
<protein>
    <recommendedName>
        <fullName evidence="12">Fluoride ion transporter CrcB</fullName>
    </recommendedName>
</protein>
<accession>A0A0D2FRJ1</accession>
<dbReference type="PANTHER" id="PTHR28259">
    <property type="entry name" value="FLUORIDE EXPORT PROTEIN 1-RELATED"/>
    <property type="match status" value="1"/>
</dbReference>
<evidence type="ECO:0000256" key="3">
    <source>
        <dbReference type="ARBA" id="ARBA00022475"/>
    </source>
</evidence>
<keyword evidence="4 9" id="KW-0812">Transmembrane</keyword>
<reference evidence="10 11" key="1">
    <citation type="submission" date="2015-01" db="EMBL/GenBank/DDBJ databases">
        <title>The Genome Sequence of Capronia semiimmersa CBS27337.</title>
        <authorList>
            <consortium name="The Broad Institute Genomics Platform"/>
            <person name="Cuomo C."/>
            <person name="de Hoog S."/>
            <person name="Gorbushina A."/>
            <person name="Stielow B."/>
            <person name="Teixiera M."/>
            <person name="Abouelleil A."/>
            <person name="Chapman S.B."/>
            <person name="Priest M."/>
            <person name="Young S.K."/>
            <person name="Wortman J."/>
            <person name="Nusbaum C."/>
            <person name="Birren B."/>
        </authorList>
    </citation>
    <scope>NUCLEOTIDE SEQUENCE [LARGE SCALE GENOMIC DNA]</scope>
    <source>
        <strain evidence="10 11">CBS 27337</strain>
    </source>
</reference>
<evidence type="ECO:0000256" key="8">
    <source>
        <dbReference type="ARBA" id="ARBA00035585"/>
    </source>
</evidence>
<comment type="subcellular location">
    <subcellularLocation>
        <location evidence="2">Cell membrane</location>
        <topology evidence="2">Multi-pass membrane protein</topology>
    </subcellularLocation>
</comment>
<feature type="transmembrane region" description="Helical" evidence="9">
    <location>
        <begin position="223"/>
        <end position="249"/>
    </location>
</feature>
<feature type="transmembrane region" description="Helical" evidence="9">
    <location>
        <begin position="132"/>
        <end position="151"/>
    </location>
</feature>
<evidence type="ECO:0000256" key="2">
    <source>
        <dbReference type="ARBA" id="ARBA00004651"/>
    </source>
</evidence>
<dbReference type="InterPro" id="IPR003691">
    <property type="entry name" value="FluC"/>
</dbReference>
<keyword evidence="6 9" id="KW-0472">Membrane</keyword>
<organism evidence="10 11">
    <name type="scientific">Phialophora macrospora</name>
    <dbReference type="NCBI Taxonomy" id="1851006"/>
    <lineage>
        <taxon>Eukaryota</taxon>
        <taxon>Fungi</taxon>
        <taxon>Dikarya</taxon>
        <taxon>Ascomycota</taxon>
        <taxon>Pezizomycotina</taxon>
        <taxon>Eurotiomycetes</taxon>
        <taxon>Chaetothyriomycetidae</taxon>
        <taxon>Chaetothyriales</taxon>
        <taxon>Herpotrichiellaceae</taxon>
        <taxon>Phialophora</taxon>
    </lineage>
</organism>
<keyword evidence="5 9" id="KW-1133">Transmembrane helix</keyword>
<feature type="transmembrane region" description="Helical" evidence="9">
    <location>
        <begin position="182"/>
        <end position="203"/>
    </location>
</feature>
<dbReference type="GO" id="GO:0005886">
    <property type="term" value="C:plasma membrane"/>
    <property type="evidence" value="ECO:0007669"/>
    <property type="project" value="UniProtKB-SubCell"/>
</dbReference>
<evidence type="ECO:0000256" key="7">
    <source>
        <dbReference type="ARBA" id="ARBA00035120"/>
    </source>
</evidence>
<dbReference type="STRING" id="5601.A0A0D2FRJ1"/>